<dbReference type="EC" id="5.3.1.16" evidence="4"/>
<evidence type="ECO:0000313" key="10">
    <source>
        <dbReference type="Proteomes" id="UP001301350"/>
    </source>
</evidence>
<evidence type="ECO:0000256" key="3">
    <source>
        <dbReference type="ARBA" id="ARBA00009667"/>
    </source>
</evidence>
<dbReference type="AlphaFoldDB" id="A0AAV9IUB9"/>
<gene>
    <name evidence="9" type="ORF">CDCA_CDCA06G1942</name>
</gene>
<dbReference type="PANTHER" id="PTHR43090">
    <property type="entry name" value="1-(5-PHOSPHORIBOSYL)-5-[(5-PHOSPHORIBOSYLAMINO)METHYLIDENEAMINO] IMIDAZOLE-4-CARBOXAMIDE ISOMERASE"/>
    <property type="match status" value="1"/>
</dbReference>
<dbReference type="InterPro" id="IPR011858">
    <property type="entry name" value="His6/HISN3"/>
</dbReference>
<organism evidence="9 10">
    <name type="scientific">Cyanidium caldarium</name>
    <name type="common">Red alga</name>
    <dbReference type="NCBI Taxonomy" id="2771"/>
    <lineage>
        <taxon>Eukaryota</taxon>
        <taxon>Rhodophyta</taxon>
        <taxon>Bangiophyceae</taxon>
        <taxon>Cyanidiales</taxon>
        <taxon>Cyanidiaceae</taxon>
        <taxon>Cyanidium</taxon>
    </lineage>
</organism>
<protein>
    <recommendedName>
        <fullName evidence="4">1-(5-phosphoribosyl)-5-[(5-phosphoribosylamino)methylideneamino]imidazole-4-carboxamideisomerase</fullName>
        <ecNumber evidence="4">5.3.1.16</ecNumber>
    </recommendedName>
</protein>
<dbReference type="GO" id="GO:0000162">
    <property type="term" value="P:L-tryptophan biosynthetic process"/>
    <property type="evidence" value="ECO:0007669"/>
    <property type="project" value="TreeGrafter"/>
</dbReference>
<dbReference type="InterPro" id="IPR013785">
    <property type="entry name" value="Aldolase_TIM"/>
</dbReference>
<keyword evidence="5 8" id="KW-0028">Amino-acid biosynthesis</keyword>
<reference evidence="9 10" key="1">
    <citation type="submission" date="2022-07" db="EMBL/GenBank/DDBJ databases">
        <title>Genome-wide signatures of adaptation to extreme environments.</title>
        <authorList>
            <person name="Cho C.H."/>
            <person name="Yoon H.S."/>
        </authorList>
    </citation>
    <scope>NUCLEOTIDE SEQUENCE [LARGE SCALE GENOMIC DNA]</scope>
    <source>
        <strain evidence="9 10">DBV 063 E5</strain>
    </source>
</reference>
<dbReference type="GO" id="GO:0003949">
    <property type="term" value="F:1-(5-phosphoribosyl)-5-[(5-phosphoribosylamino)methylideneamino]imidazole-4-carboxamide isomerase activity"/>
    <property type="evidence" value="ECO:0007669"/>
    <property type="project" value="UniProtKB-EC"/>
</dbReference>
<keyword evidence="10" id="KW-1185">Reference proteome</keyword>
<dbReference type="Gene3D" id="3.20.20.70">
    <property type="entry name" value="Aldolase class I"/>
    <property type="match status" value="1"/>
</dbReference>
<dbReference type="InterPro" id="IPR044524">
    <property type="entry name" value="Isoase_HisA-like"/>
</dbReference>
<dbReference type="Proteomes" id="UP001301350">
    <property type="component" value="Unassembled WGS sequence"/>
</dbReference>
<proteinExistence type="inferred from homology"/>
<evidence type="ECO:0000256" key="1">
    <source>
        <dbReference type="ARBA" id="ARBA00004229"/>
    </source>
</evidence>
<comment type="similarity">
    <text evidence="3 8">Belongs to the HisA/HisF family.</text>
</comment>
<comment type="subcellular location">
    <subcellularLocation>
        <location evidence="1">Plastid</location>
        <location evidence="1">Chloroplast</location>
    </subcellularLocation>
</comment>
<dbReference type="PANTHER" id="PTHR43090:SF2">
    <property type="entry name" value="1-(5-PHOSPHORIBOSYL)-5-[(5-PHOSPHORIBOSYLAMINO)METHYLIDENEAMINO] IMIDAZOLE-4-CARBOXAMIDE ISOMERASE"/>
    <property type="match status" value="1"/>
</dbReference>
<dbReference type="Pfam" id="PF00977">
    <property type="entry name" value="His_biosynth"/>
    <property type="match status" value="1"/>
</dbReference>
<evidence type="ECO:0000256" key="7">
    <source>
        <dbReference type="ARBA" id="ARBA00023235"/>
    </source>
</evidence>
<evidence type="ECO:0000256" key="8">
    <source>
        <dbReference type="RuleBase" id="RU003657"/>
    </source>
</evidence>
<evidence type="ECO:0000256" key="4">
    <source>
        <dbReference type="ARBA" id="ARBA00012550"/>
    </source>
</evidence>
<dbReference type="InterPro" id="IPR006062">
    <property type="entry name" value="His_biosynth"/>
</dbReference>
<comment type="pathway">
    <text evidence="2">Amino-acid biosynthesis; L-histidine biosynthesis; L-histidine from 5-phospho-alpha-D-ribose 1-diphosphate: step 4/9.</text>
</comment>
<dbReference type="GO" id="GO:0009507">
    <property type="term" value="C:chloroplast"/>
    <property type="evidence" value="ECO:0007669"/>
    <property type="project" value="UniProtKB-SubCell"/>
</dbReference>
<dbReference type="SUPFAM" id="SSF51366">
    <property type="entry name" value="Ribulose-phoshate binding barrel"/>
    <property type="match status" value="1"/>
</dbReference>
<dbReference type="InterPro" id="IPR011060">
    <property type="entry name" value="RibuloseP-bd_barrel"/>
</dbReference>
<evidence type="ECO:0000256" key="6">
    <source>
        <dbReference type="ARBA" id="ARBA00023102"/>
    </source>
</evidence>
<evidence type="ECO:0000256" key="5">
    <source>
        <dbReference type="ARBA" id="ARBA00022605"/>
    </source>
</evidence>
<accession>A0AAV9IUB9</accession>
<dbReference type="NCBIfam" id="TIGR02129">
    <property type="entry name" value="hisA_euk"/>
    <property type="match status" value="1"/>
</dbReference>
<dbReference type="EMBL" id="JANCYW010000006">
    <property type="protein sequence ID" value="KAK4535917.1"/>
    <property type="molecule type" value="Genomic_DNA"/>
</dbReference>
<dbReference type="GO" id="GO:0000105">
    <property type="term" value="P:L-histidine biosynthetic process"/>
    <property type="evidence" value="ECO:0007669"/>
    <property type="project" value="UniProtKB-KW"/>
</dbReference>
<evidence type="ECO:0000313" key="9">
    <source>
        <dbReference type="EMBL" id="KAK4535917.1"/>
    </source>
</evidence>
<name>A0AAV9IUB9_CYACA</name>
<sequence>MGLGKVGMEVGGREAAVPPPLFCPTTIAPGRRHRCRWRIPHTPCSARKRRLSGVLLTSRLSRANFSPAPSTRVTRFRPCIDIHDGRVKQVVGSTLTADGAAVQQTNFETDVPASYFADRYREDRLPGGHVIILGGERAASERAALEALAAFPHGLQFGGGVSADNARHYLDAGASHVIVTSYVFHHGAVDIGRLEQLRRVTGRERLVLDLSCRPHQVDDTVEYFVYTERWTRRTDVRLDATSLQRLAEYCSEFLVHAVDVEGKKCGLDETLVQRLADISPIPVTYAGGVRSVGDLEYVRQAGGGRVDVTVGSALDLFGGTLPYTEAVAWQRLVERAKESV</sequence>
<keyword evidence="7" id="KW-0413">Isomerase</keyword>
<comment type="caution">
    <text evidence="9">The sequence shown here is derived from an EMBL/GenBank/DDBJ whole genome shotgun (WGS) entry which is preliminary data.</text>
</comment>
<dbReference type="CDD" id="cd04723">
    <property type="entry name" value="HisA_HisF"/>
    <property type="match status" value="1"/>
</dbReference>
<evidence type="ECO:0000256" key="2">
    <source>
        <dbReference type="ARBA" id="ARBA00005133"/>
    </source>
</evidence>
<keyword evidence="6 8" id="KW-0368">Histidine biosynthesis</keyword>